<reference evidence="3" key="1">
    <citation type="journal article" date="2019" name="Int. J. Syst. Evol. Microbiol.">
        <title>The Global Catalogue of Microorganisms (GCM) 10K type strain sequencing project: providing services to taxonomists for standard genome sequencing and annotation.</title>
        <authorList>
            <consortium name="The Broad Institute Genomics Platform"/>
            <consortium name="The Broad Institute Genome Sequencing Center for Infectious Disease"/>
            <person name="Wu L."/>
            <person name="Ma J."/>
        </authorList>
    </citation>
    <scope>NUCLEOTIDE SEQUENCE [LARGE SCALE GENOMIC DNA]</scope>
    <source>
        <strain evidence="3">CGMCC 4.7144</strain>
    </source>
</reference>
<dbReference type="EMBL" id="JBHSQS010000004">
    <property type="protein sequence ID" value="MFC5923430.1"/>
    <property type="molecule type" value="Genomic_DNA"/>
</dbReference>
<evidence type="ECO:0000256" key="1">
    <source>
        <dbReference type="SAM" id="MobiDB-lite"/>
    </source>
</evidence>
<gene>
    <name evidence="2" type="ORF">ACFQGL_08765</name>
</gene>
<sequence>MSQGPDEQRRKLDEEVREAQRQLGTLTGRPDDALTDEDARAPDDAPSEQDTDQKAREPDDAPTEQDPD</sequence>
<evidence type="ECO:0000313" key="2">
    <source>
        <dbReference type="EMBL" id="MFC5923430.1"/>
    </source>
</evidence>
<proteinExistence type="predicted"/>
<protein>
    <submittedName>
        <fullName evidence="2">Uncharacterized protein</fullName>
    </submittedName>
</protein>
<organism evidence="2 3">
    <name type="scientific">Micromonospora vulcania</name>
    <dbReference type="NCBI Taxonomy" id="1441873"/>
    <lineage>
        <taxon>Bacteria</taxon>
        <taxon>Bacillati</taxon>
        <taxon>Actinomycetota</taxon>
        <taxon>Actinomycetes</taxon>
        <taxon>Micromonosporales</taxon>
        <taxon>Micromonosporaceae</taxon>
        <taxon>Micromonospora</taxon>
    </lineage>
</organism>
<feature type="region of interest" description="Disordered" evidence="1">
    <location>
        <begin position="1"/>
        <end position="68"/>
    </location>
</feature>
<dbReference type="RefSeq" id="WP_377508116.1">
    <property type="nucleotide sequence ID" value="NZ_JBHSQS010000004.1"/>
</dbReference>
<accession>A0ABW1H494</accession>
<feature type="compositionally biased region" description="Basic and acidic residues" evidence="1">
    <location>
        <begin position="29"/>
        <end position="43"/>
    </location>
</feature>
<dbReference type="Proteomes" id="UP001596226">
    <property type="component" value="Unassembled WGS sequence"/>
</dbReference>
<keyword evidence="3" id="KW-1185">Reference proteome</keyword>
<feature type="compositionally biased region" description="Basic and acidic residues" evidence="1">
    <location>
        <begin position="1"/>
        <end position="20"/>
    </location>
</feature>
<comment type="caution">
    <text evidence="2">The sequence shown here is derived from an EMBL/GenBank/DDBJ whole genome shotgun (WGS) entry which is preliminary data.</text>
</comment>
<name>A0ABW1H494_9ACTN</name>
<evidence type="ECO:0000313" key="3">
    <source>
        <dbReference type="Proteomes" id="UP001596226"/>
    </source>
</evidence>